<dbReference type="EMBL" id="FNZK01000007">
    <property type="protein sequence ID" value="SEJ41482.1"/>
    <property type="molecule type" value="Genomic_DNA"/>
</dbReference>
<evidence type="ECO:0000256" key="2">
    <source>
        <dbReference type="RuleBase" id="RU362080"/>
    </source>
</evidence>
<accession>A0A1H6YVV8</accession>
<name>A0A1H6YVV8_9FIRM</name>
<comment type="function">
    <text evidence="2">Antitoxin component of a type II toxin-antitoxin (TA) system.</text>
</comment>
<protein>
    <recommendedName>
        <fullName evidence="2">Antitoxin</fullName>
    </recommendedName>
</protein>
<evidence type="ECO:0000313" key="3">
    <source>
        <dbReference type="EMBL" id="SEJ41482.1"/>
    </source>
</evidence>
<dbReference type="InterPro" id="IPR036165">
    <property type="entry name" value="YefM-like_sf"/>
</dbReference>
<dbReference type="AlphaFoldDB" id="A0A1H6YVV8"/>
<dbReference type="Pfam" id="PF02604">
    <property type="entry name" value="PhdYeFM_antitox"/>
    <property type="match status" value="1"/>
</dbReference>
<dbReference type="Proteomes" id="UP000199662">
    <property type="component" value="Unassembled WGS sequence"/>
</dbReference>
<sequence>MLAVSSSEFLNEFTIYANKAHDEKEIFIIQRANDKNAVLLSLVEYNELKKQLFLLQKNNNTTK</sequence>
<dbReference type="STRING" id="84035.SAMN05660742_10738"/>
<comment type="similarity">
    <text evidence="1 2">Belongs to the phD/YefM antitoxin family.</text>
</comment>
<proteinExistence type="inferred from homology"/>
<evidence type="ECO:0000256" key="1">
    <source>
        <dbReference type="ARBA" id="ARBA00009981"/>
    </source>
</evidence>
<reference evidence="3 4" key="1">
    <citation type="submission" date="2016-10" db="EMBL/GenBank/DDBJ databases">
        <authorList>
            <person name="de Groot N.N."/>
        </authorList>
    </citation>
    <scope>NUCLEOTIDE SEQUENCE [LARGE SCALE GENOMIC DNA]</scope>
    <source>
        <strain evidence="3 4">DSM 2179</strain>
    </source>
</reference>
<dbReference type="SUPFAM" id="SSF143120">
    <property type="entry name" value="YefM-like"/>
    <property type="match status" value="1"/>
</dbReference>
<dbReference type="InterPro" id="IPR006442">
    <property type="entry name" value="Antitoxin_Phd/YefM"/>
</dbReference>
<evidence type="ECO:0000313" key="4">
    <source>
        <dbReference type="Proteomes" id="UP000199662"/>
    </source>
</evidence>
<dbReference type="Gene3D" id="3.40.1620.10">
    <property type="entry name" value="YefM-like domain"/>
    <property type="match status" value="1"/>
</dbReference>
<organism evidence="3 4">
    <name type="scientific">Propionispira arboris</name>
    <dbReference type="NCBI Taxonomy" id="84035"/>
    <lineage>
        <taxon>Bacteria</taxon>
        <taxon>Bacillati</taxon>
        <taxon>Bacillota</taxon>
        <taxon>Negativicutes</taxon>
        <taxon>Selenomonadales</taxon>
        <taxon>Selenomonadaceae</taxon>
        <taxon>Propionispira</taxon>
    </lineage>
</organism>
<gene>
    <name evidence="3" type="ORF">SAMN05660742_10738</name>
</gene>
<keyword evidence="4" id="KW-1185">Reference proteome</keyword>
<dbReference type="RefSeq" id="WP_091830848.1">
    <property type="nucleotide sequence ID" value="NZ_FNZK01000007.1"/>
</dbReference>